<dbReference type="Pfam" id="PF01381">
    <property type="entry name" value="HTH_3"/>
    <property type="match status" value="1"/>
</dbReference>
<organism evidence="2 3">
    <name type="scientific">Candidatus Desulfosporosinus infrequens</name>
    <dbReference type="NCBI Taxonomy" id="2043169"/>
    <lineage>
        <taxon>Bacteria</taxon>
        <taxon>Bacillati</taxon>
        <taxon>Bacillota</taxon>
        <taxon>Clostridia</taxon>
        <taxon>Eubacteriales</taxon>
        <taxon>Desulfitobacteriaceae</taxon>
        <taxon>Desulfosporosinus</taxon>
    </lineage>
</organism>
<dbReference type="InterPro" id="IPR001387">
    <property type="entry name" value="Cro/C1-type_HTH"/>
</dbReference>
<name>A0A2U3LBU0_9FIRM</name>
<dbReference type="Pfam" id="PF00717">
    <property type="entry name" value="Peptidase_S24"/>
    <property type="match status" value="1"/>
</dbReference>
<dbReference type="GO" id="GO:0003677">
    <property type="term" value="F:DNA binding"/>
    <property type="evidence" value="ECO:0007669"/>
    <property type="project" value="InterPro"/>
</dbReference>
<dbReference type="Gene3D" id="1.10.260.40">
    <property type="entry name" value="lambda repressor-like DNA-binding domains"/>
    <property type="match status" value="1"/>
</dbReference>
<dbReference type="CDD" id="cd00093">
    <property type="entry name" value="HTH_XRE"/>
    <property type="match status" value="1"/>
</dbReference>
<dbReference type="PANTHER" id="PTHR33516:SF2">
    <property type="entry name" value="LEXA REPRESSOR-RELATED"/>
    <property type="match status" value="1"/>
</dbReference>
<sequence length="277" mass="30792">MISKEELGKLIKTARETKSKEIGKRYTQKMLSEEISKSQGYIGDIESGRTYPTLVVLGDIAVACGVSLSFFSDIEKQIDEYVAVKLGDYPAETQEIVKDYIRTGNERLDFLGGQEQHDIRLEGFPRDKEANAAYSKKDLQEAFSVSSMSKIPILGTVAAGIPIYAEQNILGFEEVPMSLVKNGEFFFLIVQGDSMIGSRIFPGDKVLIRKQPIVESGQIALVLVNGDEATLKRVKYLDGTAILYPDNPSYEPMIYPVSDIEIIGYVAQVIFNPNEKK</sequence>
<protein>
    <submittedName>
        <fullName evidence="2">Putative Repressor LexA</fullName>
        <ecNumber evidence="2">3.4.21.88</ecNumber>
    </submittedName>
</protein>
<evidence type="ECO:0000313" key="3">
    <source>
        <dbReference type="Proteomes" id="UP000238916"/>
    </source>
</evidence>
<dbReference type="InterPro" id="IPR050077">
    <property type="entry name" value="LexA_repressor"/>
</dbReference>
<dbReference type="SUPFAM" id="SSF51306">
    <property type="entry name" value="LexA/Signal peptidase"/>
    <property type="match status" value="1"/>
</dbReference>
<accession>A0A2U3LBU0</accession>
<dbReference type="PANTHER" id="PTHR33516">
    <property type="entry name" value="LEXA REPRESSOR"/>
    <property type="match status" value="1"/>
</dbReference>
<dbReference type="InterPro" id="IPR010982">
    <property type="entry name" value="Lambda_DNA-bd_dom_sf"/>
</dbReference>
<dbReference type="InterPro" id="IPR015927">
    <property type="entry name" value="Peptidase_S24_S26A/B/C"/>
</dbReference>
<dbReference type="GO" id="GO:0004252">
    <property type="term" value="F:serine-type endopeptidase activity"/>
    <property type="evidence" value="ECO:0007669"/>
    <property type="project" value="UniProtKB-EC"/>
</dbReference>
<gene>
    <name evidence="2" type="ORF">SBF1_4410003</name>
</gene>
<dbReference type="SMART" id="SM00530">
    <property type="entry name" value="HTH_XRE"/>
    <property type="match status" value="1"/>
</dbReference>
<dbReference type="Proteomes" id="UP000238916">
    <property type="component" value="Unassembled WGS sequence"/>
</dbReference>
<dbReference type="AlphaFoldDB" id="A0A2U3LBU0"/>
<keyword evidence="2" id="KW-0378">Hydrolase</keyword>
<dbReference type="EMBL" id="OMOF01000381">
    <property type="protein sequence ID" value="SPF49290.1"/>
    <property type="molecule type" value="Genomic_DNA"/>
</dbReference>
<dbReference type="EC" id="3.4.21.88" evidence="2"/>
<dbReference type="SUPFAM" id="SSF47413">
    <property type="entry name" value="lambda repressor-like DNA-binding domains"/>
    <property type="match status" value="1"/>
</dbReference>
<feature type="domain" description="HTH cro/C1-type" evidence="1">
    <location>
        <begin position="24"/>
        <end position="71"/>
    </location>
</feature>
<evidence type="ECO:0000259" key="1">
    <source>
        <dbReference type="PROSITE" id="PS50943"/>
    </source>
</evidence>
<reference evidence="3" key="1">
    <citation type="submission" date="2018-02" db="EMBL/GenBank/DDBJ databases">
        <authorList>
            <person name="Hausmann B."/>
        </authorList>
    </citation>
    <scope>NUCLEOTIDE SEQUENCE [LARGE SCALE GENOMIC DNA]</scope>
    <source>
        <strain evidence="3">Peat soil MAG SbF1</strain>
    </source>
</reference>
<dbReference type="PROSITE" id="PS50943">
    <property type="entry name" value="HTH_CROC1"/>
    <property type="match status" value="1"/>
</dbReference>
<dbReference type="InterPro" id="IPR039418">
    <property type="entry name" value="LexA-like"/>
</dbReference>
<proteinExistence type="predicted"/>
<dbReference type="CDD" id="cd06529">
    <property type="entry name" value="S24_LexA-like"/>
    <property type="match status" value="1"/>
</dbReference>
<dbReference type="Gene3D" id="2.10.109.10">
    <property type="entry name" value="Umud Fragment, subunit A"/>
    <property type="match status" value="1"/>
</dbReference>
<evidence type="ECO:0000313" key="2">
    <source>
        <dbReference type="EMBL" id="SPF49290.1"/>
    </source>
</evidence>
<dbReference type="InterPro" id="IPR036286">
    <property type="entry name" value="LexA/Signal_pep-like_sf"/>
</dbReference>